<dbReference type="Pfam" id="PF04335">
    <property type="entry name" value="VirB8"/>
    <property type="match status" value="1"/>
</dbReference>
<reference evidence="8 9" key="1">
    <citation type="submission" date="2018-08" db="EMBL/GenBank/DDBJ databases">
        <title>Vibrio harveyi strains pathogenic to white snook Centropomus viridis Lockington (1877) and potential probiotic bacteria.</title>
        <authorList>
            <person name="Soto-Rodriguez S."/>
            <person name="Gomez-Gil B."/>
            <person name="Lozano-Olvera R."/>
        </authorList>
    </citation>
    <scope>NUCLEOTIDE SEQUENCE [LARGE SCALE GENOMIC DNA]</scope>
    <source>
        <strain evidence="8 9">CAIM 1508</strain>
    </source>
</reference>
<evidence type="ECO:0000256" key="5">
    <source>
        <dbReference type="SAM" id="MobiDB-lite"/>
    </source>
</evidence>
<dbReference type="RefSeq" id="WP_101905488.1">
    <property type="nucleotide sequence ID" value="NZ_CP025538.1"/>
</dbReference>
<organism evidence="8 9">
    <name type="scientific">Vibrio harveyi</name>
    <name type="common">Beneckea harveyi</name>
    <dbReference type="NCBI Taxonomy" id="669"/>
    <lineage>
        <taxon>Bacteria</taxon>
        <taxon>Pseudomonadati</taxon>
        <taxon>Pseudomonadota</taxon>
        <taxon>Gammaproteobacteria</taxon>
        <taxon>Vibrionales</taxon>
        <taxon>Vibrionaceae</taxon>
        <taxon>Vibrio</taxon>
    </lineage>
</organism>
<feature type="domain" description="Bacterial virulence protein VirB8" evidence="7">
    <location>
        <begin position="36"/>
        <end position="247"/>
    </location>
</feature>
<evidence type="ECO:0000256" key="4">
    <source>
        <dbReference type="ARBA" id="ARBA00023136"/>
    </source>
</evidence>
<dbReference type="InterPro" id="IPR032710">
    <property type="entry name" value="NTF2-like_dom_sf"/>
</dbReference>
<dbReference type="PIRSF" id="PIRSF003299">
    <property type="entry name" value="VirB8_PtlE"/>
    <property type="match status" value="1"/>
</dbReference>
<feature type="region of interest" description="Disordered" evidence="5">
    <location>
        <begin position="1"/>
        <end position="24"/>
    </location>
</feature>
<sequence>MSATIDSALEHNHAKAEKKTTTKHQKQADMYLEQLKQFEQDRVEIAKKNAKVAWKVATGSGVLALVLGIAIIVMMPLKTVDYRLLYIDPQTGGTQITQPLADAREITYGEALDKYWLNRYVITRGSYQWQTVQDAFDYIKLTSRHDVFSAYSTQLQAKNSPVEVFKDYKKIHLEDVSISFLPTRQDQMLAQVSFTKVVLNSDDTPDSSYLPTKWTATITFDYLKEIKTESGRQMNPLGFRVTSYQENRVIQ</sequence>
<evidence type="ECO:0000256" key="3">
    <source>
        <dbReference type="ARBA" id="ARBA00022989"/>
    </source>
</evidence>
<dbReference type="CDD" id="cd16424">
    <property type="entry name" value="VirB8"/>
    <property type="match status" value="1"/>
</dbReference>
<keyword evidence="3 6" id="KW-1133">Transmembrane helix</keyword>
<dbReference type="GO" id="GO:0016020">
    <property type="term" value="C:membrane"/>
    <property type="evidence" value="ECO:0007669"/>
    <property type="project" value="UniProtKB-SubCell"/>
</dbReference>
<dbReference type="SUPFAM" id="SSF54427">
    <property type="entry name" value="NTF2-like"/>
    <property type="match status" value="1"/>
</dbReference>
<comment type="subcellular location">
    <subcellularLocation>
        <location evidence="1">Membrane</location>
        <topology evidence="1">Single-pass membrane protein</topology>
    </subcellularLocation>
</comment>
<evidence type="ECO:0000313" key="9">
    <source>
        <dbReference type="Proteomes" id="UP000253437"/>
    </source>
</evidence>
<gene>
    <name evidence="8" type="ORF">DS957_024645</name>
</gene>
<evidence type="ECO:0000313" key="8">
    <source>
        <dbReference type="EMBL" id="RIW03115.1"/>
    </source>
</evidence>
<dbReference type="InterPro" id="IPR007430">
    <property type="entry name" value="VirB8"/>
</dbReference>
<dbReference type="Proteomes" id="UP000253437">
    <property type="component" value="Unassembled WGS sequence"/>
</dbReference>
<evidence type="ECO:0000256" key="2">
    <source>
        <dbReference type="ARBA" id="ARBA00022692"/>
    </source>
</evidence>
<keyword evidence="4 6" id="KW-0472">Membrane</keyword>
<accession>A0A8B3DGU7</accession>
<evidence type="ECO:0000256" key="6">
    <source>
        <dbReference type="SAM" id="Phobius"/>
    </source>
</evidence>
<evidence type="ECO:0000256" key="1">
    <source>
        <dbReference type="ARBA" id="ARBA00004167"/>
    </source>
</evidence>
<feature type="transmembrane region" description="Helical" evidence="6">
    <location>
        <begin position="52"/>
        <end position="77"/>
    </location>
</feature>
<evidence type="ECO:0000259" key="7">
    <source>
        <dbReference type="Pfam" id="PF04335"/>
    </source>
</evidence>
<dbReference type="GO" id="GO:0030255">
    <property type="term" value="P:protein secretion by the type IV secretion system"/>
    <property type="evidence" value="ECO:0007669"/>
    <property type="project" value="InterPro"/>
</dbReference>
<name>A0A8B3DGU7_VIBHA</name>
<dbReference type="InterPro" id="IPR026264">
    <property type="entry name" value="VirB8/PtlE"/>
</dbReference>
<comment type="caution">
    <text evidence="8">The sequence shown here is derived from an EMBL/GenBank/DDBJ whole genome shotgun (WGS) entry which is preliminary data.</text>
</comment>
<protein>
    <submittedName>
        <fullName evidence="8">Conjugal transfer protein TraG</fullName>
    </submittedName>
</protein>
<keyword evidence="2 6" id="KW-0812">Transmembrane</keyword>
<proteinExistence type="predicted"/>
<feature type="compositionally biased region" description="Basic and acidic residues" evidence="5">
    <location>
        <begin position="8"/>
        <end position="20"/>
    </location>
</feature>
<dbReference type="AlphaFoldDB" id="A0A8B3DGU7"/>
<dbReference type="EMBL" id="QOUW02000164">
    <property type="protein sequence ID" value="RIW03115.1"/>
    <property type="molecule type" value="Genomic_DNA"/>
</dbReference>
<dbReference type="Gene3D" id="3.10.450.230">
    <property type="entry name" value="VirB8 protein"/>
    <property type="match status" value="1"/>
</dbReference>